<comment type="subcellular location">
    <subcellularLocation>
        <location evidence="1">Cell membrane</location>
        <topology evidence="1">Multi-pass membrane protein</topology>
    </subcellularLocation>
</comment>
<evidence type="ECO:0000313" key="10">
    <source>
        <dbReference type="EMBL" id="BEH02221.1"/>
    </source>
</evidence>
<evidence type="ECO:0000313" key="11">
    <source>
        <dbReference type="Proteomes" id="UP001431656"/>
    </source>
</evidence>
<dbReference type="KEGG" id="broo:brsh051_15020"/>
<dbReference type="EMBL" id="AP028056">
    <property type="protein sequence ID" value="BEH02221.1"/>
    <property type="molecule type" value="Genomic_DNA"/>
</dbReference>
<keyword evidence="4" id="KW-1003">Cell membrane</keyword>
<dbReference type="PANTHER" id="PTHR34702">
    <property type="entry name" value="NA(+)/H(+) ANTIPORTER SUBUNIT F1"/>
    <property type="match status" value="1"/>
</dbReference>
<proteinExistence type="inferred from homology"/>
<organism evidence="10 11">
    <name type="scientific">Brooklawnia propionicigenes</name>
    <dbReference type="NCBI Taxonomy" id="3041175"/>
    <lineage>
        <taxon>Bacteria</taxon>
        <taxon>Bacillati</taxon>
        <taxon>Actinomycetota</taxon>
        <taxon>Actinomycetes</taxon>
        <taxon>Propionibacteriales</taxon>
        <taxon>Propionibacteriaceae</taxon>
        <taxon>Brooklawnia</taxon>
    </lineage>
</organism>
<keyword evidence="3" id="KW-0813">Transport</keyword>
<feature type="transmembrane region" description="Helical" evidence="9">
    <location>
        <begin position="6"/>
        <end position="23"/>
    </location>
</feature>
<dbReference type="RefSeq" id="WP_286263652.1">
    <property type="nucleotide sequence ID" value="NZ_AP028056.1"/>
</dbReference>
<keyword evidence="6 9" id="KW-1133">Transmembrane helix</keyword>
<dbReference type="Pfam" id="PF04066">
    <property type="entry name" value="MrpF_PhaF"/>
    <property type="match status" value="1"/>
</dbReference>
<accession>A0AAN0K6S0</accession>
<evidence type="ECO:0000256" key="5">
    <source>
        <dbReference type="ARBA" id="ARBA00022692"/>
    </source>
</evidence>
<dbReference type="GO" id="GO:0015385">
    <property type="term" value="F:sodium:proton antiporter activity"/>
    <property type="evidence" value="ECO:0007669"/>
    <property type="project" value="TreeGrafter"/>
</dbReference>
<dbReference type="GO" id="GO:0005886">
    <property type="term" value="C:plasma membrane"/>
    <property type="evidence" value="ECO:0007669"/>
    <property type="project" value="UniProtKB-SubCell"/>
</dbReference>
<feature type="transmembrane region" description="Helical" evidence="9">
    <location>
        <begin position="59"/>
        <end position="80"/>
    </location>
</feature>
<feature type="transmembrane region" description="Helical" evidence="9">
    <location>
        <begin position="35"/>
        <end position="53"/>
    </location>
</feature>
<name>A0AAN0K6S0_9ACTN</name>
<dbReference type="Proteomes" id="UP001431656">
    <property type="component" value="Chromosome"/>
</dbReference>
<evidence type="ECO:0000256" key="4">
    <source>
        <dbReference type="ARBA" id="ARBA00022475"/>
    </source>
</evidence>
<sequence>MIVTLWICFAALVIGMGLVLIRLEIGPTNLDRAVALDVITASAVGIVVVLMALTGRVDLLPLLVVLTSVGFIGSTTIARFSQAESISDRRVLTAEEAARAARPQLADDDAPVHPDVSDDEDDPDAPIGAGFDLEGETR</sequence>
<feature type="region of interest" description="Disordered" evidence="8">
    <location>
        <begin position="98"/>
        <end position="138"/>
    </location>
</feature>
<reference evidence="10" key="1">
    <citation type="journal article" date="2024" name="Int. J. Syst. Evol. Microbiol.">
        <title>Brooklawnia propionicigenes sp. nov., a facultatively anaerobic, propionate-producing bacterium isolated from a methanogenic reactor treating waste from cattle farms.</title>
        <authorList>
            <person name="Akita Y."/>
            <person name="Ueki A."/>
            <person name="Tonouchi A."/>
            <person name="Sugawara Y."/>
            <person name="Honma S."/>
            <person name="Kaku N."/>
            <person name="Ueki K."/>
        </authorList>
    </citation>
    <scope>NUCLEOTIDE SEQUENCE</scope>
    <source>
        <strain evidence="10">SH051</strain>
    </source>
</reference>
<evidence type="ECO:0000256" key="6">
    <source>
        <dbReference type="ARBA" id="ARBA00022989"/>
    </source>
</evidence>
<evidence type="ECO:0000256" key="8">
    <source>
        <dbReference type="SAM" id="MobiDB-lite"/>
    </source>
</evidence>
<comment type="similarity">
    <text evidence="2">Belongs to the CPA3 antiporters (TC 2.A.63) subunit F family.</text>
</comment>
<dbReference type="AlphaFoldDB" id="A0AAN0K6S0"/>
<protein>
    <recommendedName>
        <fullName evidence="12">PH regulation protein F</fullName>
    </recommendedName>
</protein>
<keyword evidence="7 9" id="KW-0472">Membrane</keyword>
<evidence type="ECO:0000256" key="1">
    <source>
        <dbReference type="ARBA" id="ARBA00004651"/>
    </source>
</evidence>
<evidence type="ECO:0000256" key="7">
    <source>
        <dbReference type="ARBA" id="ARBA00023136"/>
    </source>
</evidence>
<keyword evidence="11" id="KW-1185">Reference proteome</keyword>
<dbReference type="InterPro" id="IPR007208">
    <property type="entry name" value="MrpF/PhaF-like"/>
</dbReference>
<dbReference type="PANTHER" id="PTHR34702:SF1">
    <property type="entry name" value="NA(+)_H(+) ANTIPORTER SUBUNIT F"/>
    <property type="match status" value="1"/>
</dbReference>
<evidence type="ECO:0000256" key="3">
    <source>
        <dbReference type="ARBA" id="ARBA00022448"/>
    </source>
</evidence>
<evidence type="ECO:0000256" key="2">
    <source>
        <dbReference type="ARBA" id="ARBA00009212"/>
    </source>
</evidence>
<keyword evidence="5 9" id="KW-0812">Transmembrane</keyword>
<evidence type="ECO:0008006" key="12">
    <source>
        <dbReference type="Google" id="ProtNLM"/>
    </source>
</evidence>
<gene>
    <name evidence="10" type="ORF">brsh051_15020</name>
</gene>
<evidence type="ECO:0000256" key="9">
    <source>
        <dbReference type="SAM" id="Phobius"/>
    </source>
</evidence>